<evidence type="ECO:0000256" key="4">
    <source>
        <dbReference type="ARBA" id="ARBA00022553"/>
    </source>
</evidence>
<dbReference type="SMART" id="SM00222">
    <property type="entry name" value="Sec7"/>
    <property type="match status" value="1"/>
</dbReference>
<feature type="region of interest" description="Disordered" evidence="6">
    <location>
        <begin position="374"/>
        <end position="411"/>
    </location>
</feature>
<dbReference type="InterPro" id="IPR033742">
    <property type="entry name" value="IQSEC_PH"/>
</dbReference>
<protein>
    <submittedName>
        <fullName evidence="8">IQ motif and SEC7 domain-containing protein 1-like</fullName>
    </submittedName>
</protein>
<keyword evidence="3" id="KW-0963">Cytoplasm</keyword>
<keyword evidence="9" id="KW-1185">Reference proteome</keyword>
<proteinExistence type="inferred from homology"/>
<keyword evidence="5" id="KW-0175">Coiled coil</keyword>
<name>A0A6G0ZIL1_APHCR</name>
<organism evidence="8 9">
    <name type="scientific">Aphis craccivora</name>
    <name type="common">Cowpea aphid</name>
    <dbReference type="NCBI Taxonomy" id="307492"/>
    <lineage>
        <taxon>Eukaryota</taxon>
        <taxon>Metazoa</taxon>
        <taxon>Ecdysozoa</taxon>
        <taxon>Arthropoda</taxon>
        <taxon>Hexapoda</taxon>
        <taxon>Insecta</taxon>
        <taxon>Pterygota</taxon>
        <taxon>Neoptera</taxon>
        <taxon>Paraneoptera</taxon>
        <taxon>Hemiptera</taxon>
        <taxon>Sternorrhyncha</taxon>
        <taxon>Aphidomorpha</taxon>
        <taxon>Aphidoidea</taxon>
        <taxon>Aphididae</taxon>
        <taxon>Aphidini</taxon>
        <taxon>Aphis</taxon>
        <taxon>Aphis</taxon>
    </lineage>
</organism>
<evidence type="ECO:0000256" key="2">
    <source>
        <dbReference type="ARBA" id="ARBA00006248"/>
    </source>
</evidence>
<evidence type="ECO:0000313" key="8">
    <source>
        <dbReference type="EMBL" id="KAF0770751.1"/>
    </source>
</evidence>
<feature type="region of interest" description="Disordered" evidence="6">
    <location>
        <begin position="772"/>
        <end position="839"/>
    </location>
</feature>
<dbReference type="GO" id="GO:0005737">
    <property type="term" value="C:cytoplasm"/>
    <property type="evidence" value="ECO:0007669"/>
    <property type="project" value="UniProtKB-SubCell"/>
</dbReference>
<feature type="region of interest" description="Disordered" evidence="6">
    <location>
        <begin position="337"/>
        <end position="362"/>
    </location>
</feature>
<sequence length="839" mass="96030">MCDDNKRLQKPTNGLGCHQVHGGHATYDVGIPLEESMDIINQQCQEIYELRTQLNLVMNERDMLLNEVGRLKFDMELYDQRMMSQDTTTREDKYDKSNNRNFLNQCEQYSHWTGTMSKNNMVQPEPFHTSASYELSQDLIEKQIELLERKYGGDRARQAALVIQRAFRHYMLVKKFAHITAMAKAEKRLSKRLEDTQSLRSHDSQLSVRSGSLRERRSGYSPTKCNSLPRSRSGRCDLNYYYSLESSCSHFYSNNYSYNDMKGNNIGTMNPETASEQFFFQDDINSQVAHQMMPNFLCGNSHNNSSDTYRQAHSGSDCNQYGSSSSSSCMFSGSSTGYPSNISKNKVPPEVPKRTSSISFRSLREQHQNIAAGTLNKMSDSGSLSSVQSSGSDGSLSSQSHNLNQTNSSVDSSMLSNSIVSWNKKSQISDVIRKRQYRIGLNLFNKKPSKGIVYLVRKGFLDNAPHAVARFLISRKGLSKQMIGEYLGDLQNSFNTAALEYFAQEIDLSGMQVDVALRKFQTYFRMPGEAQKIERIIEVFSHRYCHCNRDVVARLRNLDTVFILAFAIIMLNTDLHTPNLKPERRMKMNDFIKNLRGIDDCCDIDRDMLVGIYERIKANEFKPGSDHVTQVMKVQSTIVGKKPNLALPHRRLVCYCRLYEVADIYKKERPGVHQREVFLFNDLLVITKILSKKKNSVTYTFRQSYPLNGLTVSLFQMPYYQFGIKLTQRLDNRLLITFNARNDHDRCKFVEDIRESICEMDEMENLRIESELERHRHGHNNRSVNSSNSENRDSGVADIDLGPLPSPPVRSPKQHPDDTFENSSPSQQATPKRAALTVT</sequence>
<dbReference type="Gene3D" id="1.10.1000.11">
    <property type="entry name" value="Arf Nucleotide-binding Site Opener,domain 2"/>
    <property type="match status" value="1"/>
</dbReference>
<dbReference type="Gene3D" id="1.10.220.20">
    <property type="match status" value="1"/>
</dbReference>
<evidence type="ECO:0000259" key="7">
    <source>
        <dbReference type="PROSITE" id="PS50190"/>
    </source>
</evidence>
<accession>A0A6G0ZIL1</accession>
<feature type="region of interest" description="Disordered" evidence="6">
    <location>
        <begin position="193"/>
        <end position="230"/>
    </location>
</feature>
<dbReference type="InterPro" id="IPR035999">
    <property type="entry name" value="Sec7_dom_sf"/>
</dbReference>
<comment type="similarity">
    <text evidence="2">Belongs to the BRAG family.</text>
</comment>
<dbReference type="SUPFAM" id="SSF50729">
    <property type="entry name" value="PH domain-like"/>
    <property type="match status" value="1"/>
</dbReference>
<dbReference type="PROSITE" id="PS50190">
    <property type="entry name" value="SEC7"/>
    <property type="match status" value="1"/>
</dbReference>
<feature type="domain" description="SEC7" evidence="7">
    <location>
        <begin position="433"/>
        <end position="619"/>
    </location>
</feature>
<dbReference type="OrthoDB" id="430364at2759"/>
<evidence type="ECO:0000256" key="3">
    <source>
        <dbReference type="ARBA" id="ARBA00022490"/>
    </source>
</evidence>
<gene>
    <name evidence="8" type="ORF">FWK35_00004411</name>
</gene>
<dbReference type="FunFam" id="1.10.220.20:FF:000001">
    <property type="entry name" value="IQ motif and SEC7 domain-containing protein 1"/>
    <property type="match status" value="1"/>
</dbReference>
<dbReference type="InterPro" id="IPR011993">
    <property type="entry name" value="PH-like_dom_sf"/>
</dbReference>
<dbReference type="GO" id="GO:0030036">
    <property type="term" value="P:actin cytoskeleton organization"/>
    <property type="evidence" value="ECO:0007669"/>
    <property type="project" value="TreeGrafter"/>
</dbReference>
<feature type="compositionally biased region" description="Polar residues" evidence="6">
    <location>
        <begin position="220"/>
        <end position="230"/>
    </location>
</feature>
<reference evidence="8 9" key="1">
    <citation type="submission" date="2019-08" db="EMBL/GenBank/DDBJ databases">
        <title>Whole genome of Aphis craccivora.</title>
        <authorList>
            <person name="Voronova N.V."/>
            <person name="Shulinski R.S."/>
            <person name="Bandarenka Y.V."/>
            <person name="Zhorov D.G."/>
            <person name="Warner D."/>
        </authorList>
    </citation>
    <scope>NUCLEOTIDE SEQUENCE [LARGE SCALE GENOMIC DNA]</scope>
    <source>
        <strain evidence="8">180601</strain>
        <tissue evidence="8">Whole Body</tissue>
    </source>
</reference>
<dbReference type="CDD" id="cd13318">
    <property type="entry name" value="PH_IQSEC"/>
    <property type="match status" value="1"/>
</dbReference>
<dbReference type="Gene3D" id="2.30.29.30">
    <property type="entry name" value="Pleckstrin-homology domain (PH domain)/Phosphotyrosine-binding domain (PTB)"/>
    <property type="match status" value="1"/>
</dbReference>
<keyword evidence="4" id="KW-0597">Phosphoprotein</keyword>
<dbReference type="InterPro" id="IPR000904">
    <property type="entry name" value="Sec7_dom"/>
</dbReference>
<feature type="compositionally biased region" description="Low complexity" evidence="6">
    <location>
        <begin position="379"/>
        <end position="400"/>
    </location>
</feature>
<dbReference type="FunFam" id="1.10.1000.11:FF:000009">
    <property type="entry name" value="IQ motif and SEC7 domain-containing protein"/>
    <property type="match status" value="1"/>
</dbReference>
<dbReference type="Proteomes" id="UP000478052">
    <property type="component" value="Unassembled WGS sequence"/>
</dbReference>
<dbReference type="PANTHER" id="PTHR10663:SF342">
    <property type="entry name" value="FI21420P1"/>
    <property type="match status" value="1"/>
</dbReference>
<dbReference type="CDD" id="cd00171">
    <property type="entry name" value="Sec7"/>
    <property type="match status" value="1"/>
</dbReference>
<evidence type="ECO:0000256" key="1">
    <source>
        <dbReference type="ARBA" id="ARBA00004496"/>
    </source>
</evidence>
<dbReference type="AlphaFoldDB" id="A0A6G0ZIL1"/>
<comment type="caution">
    <text evidence="8">The sequence shown here is derived from an EMBL/GenBank/DDBJ whole genome shotgun (WGS) entry which is preliminary data.</text>
</comment>
<comment type="subcellular location">
    <subcellularLocation>
        <location evidence="1">Cytoplasm</location>
    </subcellularLocation>
</comment>
<dbReference type="InterPro" id="IPR023394">
    <property type="entry name" value="Sec7_C_sf"/>
</dbReference>
<dbReference type="GO" id="GO:0032012">
    <property type="term" value="P:regulation of ARF protein signal transduction"/>
    <property type="evidence" value="ECO:0007669"/>
    <property type="project" value="InterPro"/>
</dbReference>
<dbReference type="GO" id="GO:0005085">
    <property type="term" value="F:guanyl-nucleotide exchange factor activity"/>
    <property type="evidence" value="ECO:0007669"/>
    <property type="project" value="InterPro"/>
</dbReference>
<dbReference type="SUPFAM" id="SSF48425">
    <property type="entry name" value="Sec7 domain"/>
    <property type="match status" value="1"/>
</dbReference>
<feature type="compositionally biased region" description="Basic and acidic residues" evidence="6">
    <location>
        <begin position="193"/>
        <end position="203"/>
    </location>
</feature>
<evidence type="ECO:0000313" key="9">
    <source>
        <dbReference type="Proteomes" id="UP000478052"/>
    </source>
</evidence>
<feature type="compositionally biased region" description="Polar residues" evidence="6">
    <location>
        <begin position="821"/>
        <end position="830"/>
    </location>
</feature>
<evidence type="ECO:0000256" key="5">
    <source>
        <dbReference type="ARBA" id="ARBA00023054"/>
    </source>
</evidence>
<evidence type="ECO:0000256" key="6">
    <source>
        <dbReference type="SAM" id="MobiDB-lite"/>
    </source>
</evidence>
<dbReference type="PANTHER" id="PTHR10663">
    <property type="entry name" value="GUANYL-NUCLEOTIDE EXCHANGE FACTOR"/>
    <property type="match status" value="1"/>
</dbReference>
<dbReference type="EMBL" id="VUJU01000389">
    <property type="protein sequence ID" value="KAF0770751.1"/>
    <property type="molecule type" value="Genomic_DNA"/>
</dbReference>
<dbReference type="Pfam" id="PF01369">
    <property type="entry name" value="Sec7"/>
    <property type="match status" value="1"/>
</dbReference>
<dbReference type="Pfam" id="PF16453">
    <property type="entry name" value="IQ_SEC7_PH"/>
    <property type="match status" value="1"/>
</dbReference>
<dbReference type="PROSITE" id="PS50096">
    <property type="entry name" value="IQ"/>
    <property type="match status" value="1"/>
</dbReference>